<comment type="similarity">
    <text evidence="1">Belongs to the sulfatase family.</text>
</comment>
<dbReference type="InterPro" id="IPR050738">
    <property type="entry name" value="Sulfatase"/>
</dbReference>
<dbReference type="PANTHER" id="PTHR42693:SF53">
    <property type="entry name" value="ENDO-4-O-SULFATASE"/>
    <property type="match status" value="1"/>
</dbReference>
<feature type="domain" description="Sulfatase N-terminal" evidence="3">
    <location>
        <begin position="2"/>
        <end position="207"/>
    </location>
</feature>
<feature type="non-terminal residue" evidence="4">
    <location>
        <position position="1"/>
    </location>
</feature>
<dbReference type="SUPFAM" id="SSF53649">
    <property type="entry name" value="Alkaline phosphatase-like"/>
    <property type="match status" value="1"/>
</dbReference>
<dbReference type="InterPro" id="IPR000917">
    <property type="entry name" value="Sulfatase_N"/>
</dbReference>
<sequence>NEDKPILLYLPYTAPHYPLHAWPDDIAKYRGKYKIGWDKIRERRYKRQIKIGMMDPKFGMSKRDERVKKWDLLSESEQDAEDLKMAVYAAMIERMDYGIGRVFAKLKEIGRWQNTLVLFLSDNGGCAETPDRTPDIPPGPLESYRALGPAWANASNTPYRKYKSTDYEGGNCTPFIAHWPGVIKPGQITDQVGHIIDVLPTFMEITGAGYPDEIDGRKLKRPVGKSLLPIFKGKRRKGHDVLYWQFGRGKAIRKGDWKLVKYGASEWELYDL</sequence>
<evidence type="ECO:0000259" key="3">
    <source>
        <dbReference type="Pfam" id="PF00884"/>
    </source>
</evidence>
<dbReference type="GO" id="GO:0004065">
    <property type="term" value="F:arylsulfatase activity"/>
    <property type="evidence" value="ECO:0007669"/>
    <property type="project" value="TreeGrafter"/>
</dbReference>
<dbReference type="EMBL" id="BARW01020493">
    <property type="protein sequence ID" value="GAI92222.1"/>
    <property type="molecule type" value="Genomic_DNA"/>
</dbReference>
<dbReference type="AlphaFoldDB" id="X1SGS2"/>
<proteinExistence type="inferred from homology"/>
<comment type="caution">
    <text evidence="4">The sequence shown here is derived from an EMBL/GenBank/DDBJ whole genome shotgun (WGS) entry which is preliminary data.</text>
</comment>
<reference evidence="4" key="1">
    <citation type="journal article" date="2014" name="Front. Microbiol.">
        <title>High frequency of phylogenetically diverse reductive dehalogenase-homologous genes in deep subseafloor sedimentary metagenomes.</title>
        <authorList>
            <person name="Kawai M."/>
            <person name="Futagami T."/>
            <person name="Toyoda A."/>
            <person name="Takaki Y."/>
            <person name="Nishi S."/>
            <person name="Hori S."/>
            <person name="Arai W."/>
            <person name="Tsubouchi T."/>
            <person name="Morono Y."/>
            <person name="Uchiyama I."/>
            <person name="Ito T."/>
            <person name="Fujiyama A."/>
            <person name="Inagaki F."/>
            <person name="Takami H."/>
        </authorList>
    </citation>
    <scope>NUCLEOTIDE SEQUENCE</scope>
    <source>
        <strain evidence="4">Expedition CK06-06</strain>
    </source>
</reference>
<evidence type="ECO:0000256" key="2">
    <source>
        <dbReference type="ARBA" id="ARBA00022801"/>
    </source>
</evidence>
<evidence type="ECO:0000256" key="1">
    <source>
        <dbReference type="ARBA" id="ARBA00008779"/>
    </source>
</evidence>
<feature type="non-terminal residue" evidence="4">
    <location>
        <position position="272"/>
    </location>
</feature>
<dbReference type="Gene3D" id="3.40.720.10">
    <property type="entry name" value="Alkaline Phosphatase, subunit A"/>
    <property type="match status" value="1"/>
</dbReference>
<accession>X1SGS2</accession>
<evidence type="ECO:0000313" key="4">
    <source>
        <dbReference type="EMBL" id="GAI92222.1"/>
    </source>
</evidence>
<organism evidence="4">
    <name type="scientific">marine sediment metagenome</name>
    <dbReference type="NCBI Taxonomy" id="412755"/>
    <lineage>
        <taxon>unclassified sequences</taxon>
        <taxon>metagenomes</taxon>
        <taxon>ecological metagenomes</taxon>
    </lineage>
</organism>
<dbReference type="Pfam" id="PF00884">
    <property type="entry name" value="Sulfatase"/>
    <property type="match status" value="1"/>
</dbReference>
<name>X1SGS2_9ZZZZ</name>
<protein>
    <recommendedName>
        <fullName evidence="3">Sulfatase N-terminal domain-containing protein</fullName>
    </recommendedName>
</protein>
<dbReference type="Gene3D" id="3.30.1120.10">
    <property type="match status" value="1"/>
</dbReference>
<dbReference type="InterPro" id="IPR017850">
    <property type="entry name" value="Alkaline_phosphatase_core_sf"/>
</dbReference>
<dbReference type="PANTHER" id="PTHR42693">
    <property type="entry name" value="ARYLSULFATASE FAMILY MEMBER"/>
    <property type="match status" value="1"/>
</dbReference>
<gene>
    <name evidence="4" type="ORF">S12H4_34602</name>
</gene>
<keyword evidence="2" id="KW-0378">Hydrolase</keyword>